<dbReference type="SUPFAM" id="SSF50129">
    <property type="entry name" value="GroES-like"/>
    <property type="match status" value="1"/>
</dbReference>
<dbReference type="InterPro" id="IPR050700">
    <property type="entry name" value="YIM1/Zinc_Alcohol_DH_Fams"/>
</dbReference>
<feature type="domain" description="Enoyl reductase (ER)" evidence="2">
    <location>
        <begin position="14"/>
        <end position="333"/>
    </location>
</feature>
<dbReference type="PROSITE" id="PS01162">
    <property type="entry name" value="QOR_ZETA_CRYSTAL"/>
    <property type="match status" value="1"/>
</dbReference>
<dbReference type="Gene3D" id="3.40.50.720">
    <property type="entry name" value="NAD(P)-binding Rossmann-like Domain"/>
    <property type="match status" value="1"/>
</dbReference>
<name>A0ABY1H1Y5_9STAP</name>
<keyword evidence="1" id="KW-0560">Oxidoreductase</keyword>
<proteinExistence type="predicted"/>
<accession>A0ABY1H1Y5</accession>
<dbReference type="Pfam" id="PF08240">
    <property type="entry name" value="ADH_N"/>
    <property type="match status" value="1"/>
</dbReference>
<dbReference type="InterPro" id="IPR020843">
    <property type="entry name" value="ER"/>
</dbReference>
<evidence type="ECO:0000259" key="2">
    <source>
        <dbReference type="SMART" id="SM00829"/>
    </source>
</evidence>
<dbReference type="PANTHER" id="PTHR11695:SF294">
    <property type="entry name" value="RETICULON-4-INTERACTING PROTEIN 1, MITOCHONDRIAL"/>
    <property type="match status" value="1"/>
</dbReference>
<dbReference type="SUPFAM" id="SSF51735">
    <property type="entry name" value="NAD(P)-binding Rossmann-fold domains"/>
    <property type="match status" value="1"/>
</dbReference>
<evidence type="ECO:0000313" key="4">
    <source>
        <dbReference type="Proteomes" id="UP000182665"/>
    </source>
</evidence>
<dbReference type="CDD" id="cd05289">
    <property type="entry name" value="MDR_like_2"/>
    <property type="match status" value="1"/>
</dbReference>
<comment type="caution">
    <text evidence="3">The sequence shown here is derived from an EMBL/GenBank/DDBJ whole genome shotgun (WGS) entry which is preliminary data.</text>
</comment>
<dbReference type="InterPro" id="IPR013154">
    <property type="entry name" value="ADH-like_N"/>
</dbReference>
<organism evidence="3 4">
    <name type="scientific">Staphylococcus pasteuri</name>
    <dbReference type="NCBI Taxonomy" id="45972"/>
    <lineage>
        <taxon>Bacteria</taxon>
        <taxon>Bacillati</taxon>
        <taxon>Bacillota</taxon>
        <taxon>Bacilli</taxon>
        <taxon>Bacillales</taxon>
        <taxon>Staphylococcaceae</taxon>
        <taxon>Staphylococcus</taxon>
    </lineage>
</organism>
<dbReference type="EMBL" id="FPKT01000003">
    <property type="protein sequence ID" value="SFZ76201.1"/>
    <property type="molecule type" value="Genomic_DNA"/>
</dbReference>
<dbReference type="Gene3D" id="3.90.180.10">
    <property type="entry name" value="Medium-chain alcohol dehydrogenases, catalytic domain"/>
    <property type="match status" value="1"/>
</dbReference>
<gene>
    <name evidence="3" type="ORF">SAMN03097721_01361</name>
</gene>
<dbReference type="InterPro" id="IPR036291">
    <property type="entry name" value="NAD(P)-bd_dom_sf"/>
</dbReference>
<dbReference type="InterPro" id="IPR002364">
    <property type="entry name" value="Quin_OxRdtase/zeta-crystal_CS"/>
</dbReference>
<dbReference type="PANTHER" id="PTHR11695">
    <property type="entry name" value="ALCOHOL DEHYDROGENASE RELATED"/>
    <property type="match status" value="1"/>
</dbReference>
<protein>
    <submittedName>
        <fullName evidence="3">Alcohol dehydrogenase</fullName>
    </submittedName>
</protein>
<sequence>MKTDMRAMVIYQYGNNPVTETRMPIPSMNPNEVRVKIIAASINPIDSKIRDGGLRILLKYQFPLILGNDFSGVITEVGSNVKQFKIGDEVYGRPRKKKIGTFAEYISIDEHDIALKPNNLTFEEAASVPLVGLTSYQALNDMMKLKKGDKVLIQAGSGGVGTFAIQLAKVMGLFVATTASPKGYNLVSQLGADKIINYREQNFWEEISNYDGVFDTLGGDNLNHSFEVLKTGGTVASVSGIPTAKLGRRLKLGFAKTTLLGLASLKLLLKAKKHHVNYEFLFMEPSGEQLEIIRNLIEKGQIKPVIDRVYDFKDTQQAIEYSNSGRAKGKIIIKMEDK</sequence>
<dbReference type="SMART" id="SM00829">
    <property type="entry name" value="PKS_ER"/>
    <property type="match status" value="1"/>
</dbReference>
<evidence type="ECO:0000313" key="3">
    <source>
        <dbReference type="EMBL" id="SFZ76201.1"/>
    </source>
</evidence>
<dbReference type="InterPro" id="IPR011032">
    <property type="entry name" value="GroES-like_sf"/>
</dbReference>
<reference evidence="3 4" key="1">
    <citation type="submission" date="2016-11" db="EMBL/GenBank/DDBJ databases">
        <authorList>
            <person name="Varghese N."/>
            <person name="Submissions S."/>
        </authorList>
    </citation>
    <scope>NUCLEOTIDE SEQUENCE [LARGE SCALE GENOMIC DNA]</scope>
    <source>
        <strain evidence="3 4">NFIX07</strain>
    </source>
</reference>
<dbReference type="Proteomes" id="UP000182665">
    <property type="component" value="Unassembled WGS sequence"/>
</dbReference>
<dbReference type="Pfam" id="PF13602">
    <property type="entry name" value="ADH_zinc_N_2"/>
    <property type="match status" value="1"/>
</dbReference>
<keyword evidence="4" id="KW-1185">Reference proteome</keyword>
<evidence type="ECO:0000256" key="1">
    <source>
        <dbReference type="ARBA" id="ARBA00023002"/>
    </source>
</evidence>